<dbReference type="InterPro" id="IPR011658">
    <property type="entry name" value="PA14_dom"/>
</dbReference>
<comment type="catalytic activity">
    <reaction evidence="9">
        <text>an N-acetyl-beta-D-glucosaminyl derivative + UDP-N-acetyl-alpha-D-galactosamine = an N-acetyl-beta-D-galactosaminyl-(1-&gt;4)-N-acetyl-beta-D-glucosaminyl derivative + UDP + H(+)</text>
        <dbReference type="Rhea" id="RHEA:20493"/>
        <dbReference type="ChEBI" id="CHEBI:15378"/>
        <dbReference type="ChEBI" id="CHEBI:58223"/>
        <dbReference type="ChEBI" id="CHEBI:61631"/>
        <dbReference type="ChEBI" id="CHEBI:67138"/>
        <dbReference type="ChEBI" id="CHEBI:138027"/>
        <dbReference type="EC" id="2.4.1.244"/>
    </reaction>
</comment>
<proteinExistence type="inferred from homology"/>
<dbReference type="SUPFAM" id="SSF56988">
    <property type="entry name" value="Anthrax protective antigen"/>
    <property type="match status" value="1"/>
</dbReference>
<name>A0ABM4DF91_HYDVU</name>
<evidence type="ECO:0000256" key="5">
    <source>
        <dbReference type="ARBA" id="ARBA00022968"/>
    </source>
</evidence>
<evidence type="ECO:0000313" key="11">
    <source>
        <dbReference type="Proteomes" id="UP001652625"/>
    </source>
</evidence>
<evidence type="ECO:0000259" key="10">
    <source>
        <dbReference type="PROSITE" id="PS51820"/>
    </source>
</evidence>
<evidence type="ECO:0000313" key="12">
    <source>
        <dbReference type="RefSeq" id="XP_065673083.1"/>
    </source>
</evidence>
<dbReference type="Pfam" id="PF05679">
    <property type="entry name" value="CHGN"/>
    <property type="match status" value="1"/>
</dbReference>
<dbReference type="InterPro" id="IPR029044">
    <property type="entry name" value="Nucleotide-diphossugar_trans"/>
</dbReference>
<gene>
    <name evidence="12" type="primary">LOC100206963</name>
</gene>
<reference evidence="12" key="1">
    <citation type="submission" date="2025-08" db="UniProtKB">
        <authorList>
            <consortium name="RefSeq"/>
        </authorList>
    </citation>
    <scope>IDENTIFICATION</scope>
</reference>
<dbReference type="Pfam" id="PF07691">
    <property type="entry name" value="PA14"/>
    <property type="match status" value="1"/>
</dbReference>
<evidence type="ECO:0000256" key="9">
    <source>
        <dbReference type="RuleBase" id="RU364016"/>
    </source>
</evidence>
<protein>
    <recommendedName>
        <fullName evidence="9">Beta-1,4-N-acetylgalactosaminyltransferase</fullName>
        <ecNumber evidence="9">2.4.1.244</ecNumber>
    </recommendedName>
</protein>
<dbReference type="RefSeq" id="XP_065673083.1">
    <property type="nucleotide sequence ID" value="XM_065817011.1"/>
</dbReference>
<keyword evidence="4 9" id="KW-0812">Transmembrane</keyword>
<dbReference type="EC" id="2.4.1.244" evidence="9"/>
<feature type="domain" description="PA14" evidence="10">
    <location>
        <begin position="93"/>
        <end position="254"/>
    </location>
</feature>
<dbReference type="PROSITE" id="PS51820">
    <property type="entry name" value="PA14"/>
    <property type="match status" value="1"/>
</dbReference>
<dbReference type="InterPro" id="IPR051227">
    <property type="entry name" value="CS_glycosyltransferase"/>
</dbReference>
<evidence type="ECO:0000256" key="4">
    <source>
        <dbReference type="ARBA" id="ARBA00022692"/>
    </source>
</evidence>
<keyword evidence="7 9" id="KW-0333">Golgi apparatus</keyword>
<dbReference type="PANTHER" id="PTHR12369:SF5">
    <property type="entry name" value="HEXOSYLTRANSFERASE"/>
    <property type="match status" value="1"/>
</dbReference>
<dbReference type="PANTHER" id="PTHR12369">
    <property type="entry name" value="CHONDROITIN SYNTHASE"/>
    <property type="match status" value="1"/>
</dbReference>
<evidence type="ECO:0000256" key="3">
    <source>
        <dbReference type="ARBA" id="ARBA00022679"/>
    </source>
</evidence>
<dbReference type="InterPro" id="IPR008428">
    <property type="entry name" value="Chond_GalNAc"/>
</dbReference>
<accession>A0ABM4DF91</accession>
<sequence length="686" mass="80760">MSSKMLWLVYIKKIANIKFRTVYNRKNGGSNRSTTIYVPIKRRLKKKKVLTLASIFLTLYFIDFAFKNRYKIQNQEEKYQTMSIVSNRDKDNILKNSVNVHYWDYICGYAVEDLRSHPLFPHSPLRRDTVDSLHLKHTESQFGARIFGYIHPPINGFYVFAISSDDCSEIWLSSDADPLNLELLAEVGGITGKEWSYENQFDKYPRQESIQVQLNAGKKYFFDILWKQERARGHVQVVWKKPGEIKFSFIEKKYFSKFYDESYIENGIIYLDHLKDKLPDLPSHIKMFIKAHNKKLNERTTLYERDSEEFLSLPHLKFNTLSNVLATCSYFPSWIIEANSEKAKNLGEYEGVHLSHYYNISTRIFPVDQTWNHSSECIGESLKSMHCQGNEVENELSAQWPVKKYMTELSIKFPNRFKLHTIVNVESVHDVYGNRYLIELVLEDQNKMKRLSVYVFHPLNSSNLCYPKDFQWKHDAMVHFILTVRNQGAWVQQYIESLSNIYKKTKDERFNLIIVDFESFDVNLTELLARSKLPHWQVIRQSGKFHKTSAIQSAVNSIKEADSIALQTDLHLEFPINFIDNSRKHCIQGKMAYSPLLMRLACGRYCHNPGGFWEVFGYGIFGIYKSDWDKTGGMDVEKFLHRDAWGGEDWDFADRVIKNGLEIERLRVPYFFHYFHTKKGMWDNSY</sequence>
<comment type="function">
    <text evidence="9">Transfers N-acetylgalactosamine (GalNAc) from UDP-GalNAc to N-acetylglucosamine-beta-benzyl with a beta-1,4-linkage to form N,N'-diacetyllactosediamine, GalNAc-beta-1,4-GlcNAc structures in N-linked glycans and probably O-linked glycans.</text>
</comment>
<comment type="subcellular location">
    <subcellularLocation>
        <location evidence="1 9">Golgi apparatus</location>
        <location evidence="1 9">Golgi stack membrane</location>
        <topology evidence="1 9">Single-pass type II membrane protein</topology>
    </subcellularLocation>
</comment>
<dbReference type="SMART" id="SM00758">
    <property type="entry name" value="PA14"/>
    <property type="match status" value="1"/>
</dbReference>
<keyword evidence="3 9" id="KW-0808">Transferase</keyword>
<keyword evidence="11" id="KW-1185">Reference proteome</keyword>
<evidence type="ECO:0000256" key="8">
    <source>
        <dbReference type="ARBA" id="ARBA00023136"/>
    </source>
</evidence>
<keyword evidence="6 9" id="KW-1133">Transmembrane helix</keyword>
<dbReference type="GeneID" id="100206963"/>
<dbReference type="SUPFAM" id="SSF53448">
    <property type="entry name" value="Nucleotide-diphospho-sugar transferases"/>
    <property type="match status" value="1"/>
</dbReference>
<evidence type="ECO:0000256" key="6">
    <source>
        <dbReference type="ARBA" id="ARBA00022989"/>
    </source>
</evidence>
<dbReference type="Gene3D" id="3.90.550.10">
    <property type="entry name" value="Spore Coat Polysaccharide Biosynthesis Protein SpsA, Chain A"/>
    <property type="match status" value="1"/>
</dbReference>
<keyword evidence="8 9" id="KW-0472">Membrane</keyword>
<dbReference type="InterPro" id="IPR037524">
    <property type="entry name" value="PA14/GLEYA"/>
</dbReference>
<keyword evidence="5 9" id="KW-0735">Signal-anchor</keyword>
<evidence type="ECO:0000256" key="7">
    <source>
        <dbReference type="ARBA" id="ARBA00023034"/>
    </source>
</evidence>
<dbReference type="Proteomes" id="UP001652625">
    <property type="component" value="Chromosome 13"/>
</dbReference>
<dbReference type="Gene3D" id="2.60.120.1560">
    <property type="match status" value="1"/>
</dbReference>
<organism evidence="11 12">
    <name type="scientific">Hydra vulgaris</name>
    <name type="common">Hydra</name>
    <name type="synonym">Hydra attenuata</name>
    <dbReference type="NCBI Taxonomy" id="6087"/>
    <lineage>
        <taxon>Eukaryota</taxon>
        <taxon>Metazoa</taxon>
        <taxon>Cnidaria</taxon>
        <taxon>Hydrozoa</taxon>
        <taxon>Hydroidolina</taxon>
        <taxon>Anthoathecata</taxon>
        <taxon>Aplanulata</taxon>
        <taxon>Hydridae</taxon>
        <taxon>Hydra</taxon>
    </lineage>
</organism>
<feature type="transmembrane region" description="Helical" evidence="9">
    <location>
        <begin position="49"/>
        <end position="66"/>
    </location>
</feature>
<evidence type="ECO:0000256" key="2">
    <source>
        <dbReference type="ARBA" id="ARBA00009239"/>
    </source>
</evidence>
<comment type="similarity">
    <text evidence="2 9">Belongs to the chondroitin N-acetylgalactosaminyltransferase family.</text>
</comment>
<evidence type="ECO:0000256" key="1">
    <source>
        <dbReference type="ARBA" id="ARBA00004447"/>
    </source>
</evidence>